<dbReference type="RefSeq" id="WP_199260966.1">
    <property type="nucleotide sequence ID" value="NZ_CP054140.1"/>
</dbReference>
<evidence type="ECO:0000313" key="2">
    <source>
        <dbReference type="EMBL" id="QQG65645.1"/>
    </source>
</evidence>
<feature type="transmembrane region" description="Helical" evidence="1">
    <location>
        <begin position="38"/>
        <end position="56"/>
    </location>
</feature>
<dbReference type="AlphaFoldDB" id="A0A7T6AQM8"/>
<dbReference type="KEGG" id="dog:HP555_07080"/>
<gene>
    <name evidence="2" type="ORF">HP555_07080</name>
</gene>
<accession>A0A7T6AQM8</accession>
<reference evidence="2 3" key="1">
    <citation type="submission" date="2020-05" db="EMBL/GenBank/DDBJ databases">
        <title>Complete genome of Desulfobulbus oligotrophicus.</title>
        <authorList>
            <person name="Podar M."/>
        </authorList>
    </citation>
    <scope>NUCLEOTIDE SEQUENCE [LARGE SCALE GENOMIC DNA]</scope>
    <source>
        <strain evidence="2 3">Prop6</strain>
    </source>
</reference>
<keyword evidence="1" id="KW-0472">Membrane</keyword>
<evidence type="ECO:0000256" key="1">
    <source>
        <dbReference type="SAM" id="Phobius"/>
    </source>
</evidence>
<keyword evidence="1" id="KW-0812">Transmembrane</keyword>
<sequence length="60" mass="6728">MNHEPVEPDGLLDDDPALDCILFEEMSKEQRQPRNSSGCLGVVIILLLPAVGLFFLDRFI</sequence>
<organism evidence="2 3">
    <name type="scientific">Desulfobulbus oligotrophicus</name>
    <dbReference type="NCBI Taxonomy" id="1909699"/>
    <lineage>
        <taxon>Bacteria</taxon>
        <taxon>Pseudomonadati</taxon>
        <taxon>Thermodesulfobacteriota</taxon>
        <taxon>Desulfobulbia</taxon>
        <taxon>Desulfobulbales</taxon>
        <taxon>Desulfobulbaceae</taxon>
        <taxon>Desulfobulbus</taxon>
    </lineage>
</organism>
<dbReference type="EMBL" id="CP054140">
    <property type="protein sequence ID" value="QQG65645.1"/>
    <property type="molecule type" value="Genomic_DNA"/>
</dbReference>
<protein>
    <submittedName>
        <fullName evidence="2">Uncharacterized protein</fullName>
    </submittedName>
</protein>
<dbReference type="Proteomes" id="UP000596092">
    <property type="component" value="Chromosome"/>
</dbReference>
<proteinExistence type="predicted"/>
<name>A0A7T6AQM8_9BACT</name>
<keyword evidence="3" id="KW-1185">Reference proteome</keyword>
<keyword evidence="1" id="KW-1133">Transmembrane helix</keyword>
<evidence type="ECO:0000313" key="3">
    <source>
        <dbReference type="Proteomes" id="UP000596092"/>
    </source>
</evidence>